<evidence type="ECO:0000256" key="2">
    <source>
        <dbReference type="ARBA" id="ARBA00040540"/>
    </source>
</evidence>
<dbReference type="AlphaFoldDB" id="A0AAW1QBJ7"/>
<dbReference type="GO" id="GO:0005737">
    <property type="term" value="C:cytoplasm"/>
    <property type="evidence" value="ECO:0007669"/>
    <property type="project" value="TreeGrafter"/>
</dbReference>
<proteinExistence type="inferred from homology"/>
<feature type="domain" description="PIH1D1/2/3 CS-like" evidence="5">
    <location>
        <begin position="270"/>
        <end position="367"/>
    </location>
</feature>
<keyword evidence="7" id="KW-1185">Reference proteome</keyword>
<feature type="compositionally biased region" description="Polar residues" evidence="3">
    <location>
        <begin position="229"/>
        <end position="240"/>
    </location>
</feature>
<name>A0AAW1QBJ7_9CHLO</name>
<accession>A0AAW1QBJ7</accession>
<dbReference type="InterPro" id="IPR012981">
    <property type="entry name" value="PIH1_N"/>
</dbReference>
<dbReference type="Pfam" id="PF18201">
    <property type="entry name" value="PIH1_CS"/>
    <property type="match status" value="1"/>
</dbReference>
<comment type="similarity">
    <text evidence="1">Belongs to the PIH1 family.</text>
</comment>
<evidence type="ECO:0000259" key="4">
    <source>
        <dbReference type="Pfam" id="PF08190"/>
    </source>
</evidence>
<gene>
    <name evidence="6" type="ORF">WJX72_006326</name>
</gene>
<evidence type="ECO:0000259" key="5">
    <source>
        <dbReference type="Pfam" id="PF18201"/>
    </source>
</evidence>
<feature type="domain" description="PIH1 N-terminal" evidence="4">
    <location>
        <begin position="47"/>
        <end position="206"/>
    </location>
</feature>
<feature type="region of interest" description="Disordered" evidence="3">
    <location>
        <begin position="375"/>
        <end position="409"/>
    </location>
</feature>
<reference evidence="6 7" key="1">
    <citation type="journal article" date="2024" name="Nat. Commun.">
        <title>Phylogenomics reveals the evolutionary origins of lichenization in chlorophyte algae.</title>
        <authorList>
            <person name="Puginier C."/>
            <person name="Libourel C."/>
            <person name="Otte J."/>
            <person name="Skaloud P."/>
            <person name="Haon M."/>
            <person name="Grisel S."/>
            <person name="Petersen M."/>
            <person name="Berrin J.G."/>
            <person name="Delaux P.M."/>
            <person name="Dal Grande F."/>
            <person name="Keller J."/>
        </authorList>
    </citation>
    <scope>NUCLEOTIDE SEQUENCE [LARGE SCALE GENOMIC DNA]</scope>
    <source>
        <strain evidence="6 7">SAG 2043</strain>
    </source>
</reference>
<evidence type="ECO:0000256" key="1">
    <source>
        <dbReference type="ARBA" id="ARBA00008511"/>
    </source>
</evidence>
<evidence type="ECO:0000256" key="3">
    <source>
        <dbReference type="SAM" id="MobiDB-lite"/>
    </source>
</evidence>
<dbReference type="PANTHER" id="PTHR22997">
    <property type="entry name" value="PIH1 DOMAIN-CONTAINING PROTEIN 1"/>
    <property type="match status" value="1"/>
</dbReference>
<evidence type="ECO:0000313" key="6">
    <source>
        <dbReference type="EMBL" id="KAK9818052.1"/>
    </source>
</evidence>
<dbReference type="Proteomes" id="UP001489004">
    <property type="component" value="Unassembled WGS sequence"/>
</dbReference>
<dbReference type="InterPro" id="IPR050734">
    <property type="entry name" value="PIH1/Kintoun_subfamily"/>
</dbReference>
<organism evidence="6 7">
    <name type="scientific">[Myrmecia] bisecta</name>
    <dbReference type="NCBI Taxonomy" id="41462"/>
    <lineage>
        <taxon>Eukaryota</taxon>
        <taxon>Viridiplantae</taxon>
        <taxon>Chlorophyta</taxon>
        <taxon>core chlorophytes</taxon>
        <taxon>Trebouxiophyceae</taxon>
        <taxon>Trebouxiales</taxon>
        <taxon>Trebouxiaceae</taxon>
        <taxon>Myrmecia</taxon>
    </lineage>
</organism>
<dbReference type="InterPro" id="IPR041442">
    <property type="entry name" value="PIH1D1/2/3_CS-like"/>
</dbReference>
<evidence type="ECO:0000313" key="7">
    <source>
        <dbReference type="Proteomes" id="UP001489004"/>
    </source>
</evidence>
<sequence>MGPAKEPEAVGGVLKDLNLNEEEVGKFEKAFKDPTFLQMFSEYAKEITDPKSRAENDLYIRQLEKEGRAEATFGKGVELVTPEAQSVVKTKRAGTSETVYINICTSPKVEVAIGRRAEKAAENAPRGMHWDIPLMMSTQRAGTDKRGKPCSVYDLVIHPDTLRMADANARFKDIVVESAMEKVERTASCKLVRAWRPCRIRYKATPGHDQPHVLSYRTDGKPVRPAGTGQEQNSTPANATQQRAAAGERKVMAPRREADIGFVHATGEVTPHYEVVQRGQADLAAAWGDVGHNLHLDLSLPKELVVRVHLPGMTSMAGVALDITAHHLQLHIPTRFKLGVPLPFKVDETRGRAKYDKAHQKLEVVLPAAAPMEVASTGDAEPPLGSGQPGLPDIADDFDDAPATVGSATSAGSLSASAAGQCSADATSRLSGSQAADQCLITEGLGYYPDSQPLVKAPFHSAAAGQADSAPTARAVEPADADLSGMNAVAATTRPAVVRLKPRLSSRALAEELD</sequence>
<protein>
    <recommendedName>
        <fullName evidence="2">PIH1 domain-containing protein 1</fullName>
    </recommendedName>
</protein>
<comment type="caution">
    <text evidence="6">The sequence shown here is derived from an EMBL/GenBank/DDBJ whole genome shotgun (WGS) entry which is preliminary data.</text>
</comment>
<dbReference type="Pfam" id="PF08190">
    <property type="entry name" value="PIH1"/>
    <property type="match status" value="1"/>
</dbReference>
<dbReference type="EMBL" id="JALJOR010000004">
    <property type="protein sequence ID" value="KAK9818052.1"/>
    <property type="molecule type" value="Genomic_DNA"/>
</dbReference>
<feature type="region of interest" description="Disordered" evidence="3">
    <location>
        <begin position="209"/>
        <end position="240"/>
    </location>
</feature>
<dbReference type="PANTHER" id="PTHR22997:SF0">
    <property type="entry name" value="PIH1 DOMAIN-CONTAINING PROTEIN 1"/>
    <property type="match status" value="1"/>
</dbReference>